<sequence length="112" mass="12434">MDVSLSYINSIIGISLPENEVVRTSLMSGILKTARHNKDHPKPIKIFEVGDIVLLDNASEVGAVNRHQLAALYCGATSGFELRHGLVDRTMEMEHYSYQLGIRLATILKNQV</sequence>
<proteinExistence type="predicted"/>
<feature type="domain" description="Phenylalanyl tRNA synthetase beta chain core" evidence="1">
    <location>
        <begin position="18"/>
        <end position="93"/>
    </location>
</feature>
<gene>
    <name evidence="2" type="ORF">LIER_31832</name>
</gene>
<keyword evidence="3" id="KW-1185">Reference proteome</keyword>
<dbReference type="EMBL" id="BAABME010011974">
    <property type="protein sequence ID" value="GAA0184544.1"/>
    <property type="molecule type" value="Genomic_DNA"/>
</dbReference>
<dbReference type="Pfam" id="PF17759">
    <property type="entry name" value="tRNA_synthFbeta"/>
    <property type="match status" value="1"/>
</dbReference>
<dbReference type="Gene3D" id="3.30.930.10">
    <property type="entry name" value="Bira Bifunctional Protein, Domain 2"/>
    <property type="match status" value="1"/>
</dbReference>
<dbReference type="InterPro" id="IPR045060">
    <property type="entry name" value="Phe-tRNA-ligase_IIc_bsu"/>
</dbReference>
<reference evidence="2 3" key="1">
    <citation type="submission" date="2024-01" db="EMBL/GenBank/DDBJ databases">
        <title>The complete chloroplast genome sequence of Lithospermum erythrorhizon: insights into the phylogenetic relationship among Boraginaceae species and the maternal lineages of purple gromwells.</title>
        <authorList>
            <person name="Okada T."/>
            <person name="Watanabe K."/>
        </authorList>
    </citation>
    <scope>NUCLEOTIDE SEQUENCE [LARGE SCALE GENOMIC DNA]</scope>
</reference>
<dbReference type="Proteomes" id="UP001454036">
    <property type="component" value="Unassembled WGS sequence"/>
</dbReference>
<dbReference type="InterPro" id="IPR045864">
    <property type="entry name" value="aa-tRNA-synth_II/BPL/LPL"/>
</dbReference>
<evidence type="ECO:0000313" key="2">
    <source>
        <dbReference type="EMBL" id="GAA0184544.1"/>
    </source>
</evidence>
<name>A0AAV3RUB5_LITER</name>
<evidence type="ECO:0000259" key="1">
    <source>
        <dbReference type="Pfam" id="PF17759"/>
    </source>
</evidence>
<dbReference type="GO" id="GO:0009328">
    <property type="term" value="C:phenylalanine-tRNA ligase complex"/>
    <property type="evidence" value="ECO:0007669"/>
    <property type="project" value="TreeGrafter"/>
</dbReference>
<organism evidence="2 3">
    <name type="scientific">Lithospermum erythrorhizon</name>
    <name type="common">Purple gromwell</name>
    <name type="synonym">Lithospermum officinale var. erythrorhizon</name>
    <dbReference type="NCBI Taxonomy" id="34254"/>
    <lineage>
        <taxon>Eukaryota</taxon>
        <taxon>Viridiplantae</taxon>
        <taxon>Streptophyta</taxon>
        <taxon>Embryophyta</taxon>
        <taxon>Tracheophyta</taxon>
        <taxon>Spermatophyta</taxon>
        <taxon>Magnoliopsida</taxon>
        <taxon>eudicotyledons</taxon>
        <taxon>Gunneridae</taxon>
        <taxon>Pentapetalae</taxon>
        <taxon>asterids</taxon>
        <taxon>lamiids</taxon>
        <taxon>Boraginales</taxon>
        <taxon>Boraginaceae</taxon>
        <taxon>Boraginoideae</taxon>
        <taxon>Lithospermeae</taxon>
        <taxon>Lithospermum</taxon>
    </lineage>
</organism>
<comment type="caution">
    <text evidence="2">The sequence shown here is derived from an EMBL/GenBank/DDBJ whole genome shotgun (WGS) entry which is preliminary data.</text>
</comment>
<evidence type="ECO:0000313" key="3">
    <source>
        <dbReference type="Proteomes" id="UP001454036"/>
    </source>
</evidence>
<dbReference type="GO" id="GO:0004826">
    <property type="term" value="F:phenylalanine-tRNA ligase activity"/>
    <property type="evidence" value="ECO:0007669"/>
    <property type="project" value="InterPro"/>
</dbReference>
<accession>A0AAV3RUB5</accession>
<dbReference type="AlphaFoldDB" id="A0AAV3RUB5"/>
<protein>
    <submittedName>
        <fullName evidence="2">Aminoacyl-tRNA synthetase</fullName>
    </submittedName>
</protein>
<dbReference type="InterPro" id="IPR041616">
    <property type="entry name" value="PheRS_beta_core"/>
</dbReference>
<dbReference type="GO" id="GO:0006432">
    <property type="term" value="P:phenylalanyl-tRNA aminoacylation"/>
    <property type="evidence" value="ECO:0007669"/>
    <property type="project" value="InterPro"/>
</dbReference>
<dbReference type="SUPFAM" id="SSF55681">
    <property type="entry name" value="Class II aaRS and biotin synthetases"/>
    <property type="match status" value="1"/>
</dbReference>
<dbReference type="PANTHER" id="PTHR10947:SF0">
    <property type="entry name" value="PHENYLALANINE--TRNA LIGASE BETA SUBUNIT"/>
    <property type="match status" value="1"/>
</dbReference>
<dbReference type="PANTHER" id="PTHR10947">
    <property type="entry name" value="PHENYLALANYL-TRNA SYNTHETASE BETA CHAIN AND LEUCINE-RICH REPEAT-CONTAINING PROTEIN 47"/>
    <property type="match status" value="1"/>
</dbReference>